<organism evidence="6 7">
    <name type="scientific">Candidatus Seongchinamella marina</name>
    <dbReference type="NCBI Taxonomy" id="2518990"/>
    <lineage>
        <taxon>Bacteria</taxon>
        <taxon>Pseudomonadati</taxon>
        <taxon>Pseudomonadota</taxon>
        <taxon>Gammaproteobacteria</taxon>
        <taxon>Cellvibrionales</taxon>
        <taxon>Halieaceae</taxon>
        <taxon>Seongchinamella</taxon>
    </lineage>
</organism>
<evidence type="ECO:0000256" key="1">
    <source>
        <dbReference type="ARBA" id="ARBA00023015"/>
    </source>
</evidence>
<keyword evidence="7" id="KW-1185">Reference proteome</keyword>
<proteinExistence type="predicted"/>
<sequence length="372" mass="41434">MKNKAKNVAMETKDTLNRRPDRRQQLLSAAYSVIAENGLDGATLKKIAGRAGLGAAAVNFYFNTKQDLLHQVIFDLSKEFEETVLQTSQTYANNPVAGLSAAFEVLLDTGSADSREKICTLCCYYTNQNNTPETQLLLDRSENLNYAMIAEFCKGILAMDDAGKRMNHEAIATAFYSMIDGFWSEAYYHKSWSGPDAHRVLYQSFLGSVFPWAYDLPQHIDEDSAVDTAAICRIATKQDIDKVTDLLIKTSTITQDRDTARLLVEHSVTQDECELFVYVDDTTQVQGFVRVQSLTSLTLAQSLAVITDLHYPKSLGTVVAIKLLQTAQNYAKESGAAAIHKNVNLAEFELRELLHHLGMTTSKDESVMAKRF</sequence>
<dbReference type="InterPro" id="IPR009057">
    <property type="entry name" value="Homeodomain-like_sf"/>
</dbReference>
<feature type="domain" description="HTH tetR-type" evidence="5">
    <location>
        <begin position="20"/>
        <end position="80"/>
    </location>
</feature>
<dbReference type="SUPFAM" id="SSF46689">
    <property type="entry name" value="Homeodomain-like"/>
    <property type="match status" value="1"/>
</dbReference>
<dbReference type="SUPFAM" id="SSF55729">
    <property type="entry name" value="Acyl-CoA N-acyltransferases (Nat)"/>
    <property type="match status" value="1"/>
</dbReference>
<evidence type="ECO:0000256" key="2">
    <source>
        <dbReference type="ARBA" id="ARBA00023125"/>
    </source>
</evidence>
<protein>
    <submittedName>
        <fullName evidence="6">TetR/AcrR family transcriptional regulator</fullName>
    </submittedName>
</protein>
<dbReference type="InterPro" id="IPR050109">
    <property type="entry name" value="HTH-type_TetR-like_transc_reg"/>
</dbReference>
<dbReference type="Pfam" id="PF00440">
    <property type="entry name" value="TetR_N"/>
    <property type="match status" value="1"/>
</dbReference>
<dbReference type="PROSITE" id="PS50977">
    <property type="entry name" value="HTH_TETR_2"/>
    <property type="match status" value="1"/>
</dbReference>
<dbReference type="PRINTS" id="PR00455">
    <property type="entry name" value="HTHTETR"/>
</dbReference>
<evidence type="ECO:0000313" key="7">
    <source>
        <dbReference type="Proteomes" id="UP001143307"/>
    </source>
</evidence>
<dbReference type="Proteomes" id="UP001143307">
    <property type="component" value="Unassembled WGS sequence"/>
</dbReference>
<keyword evidence="1" id="KW-0805">Transcription regulation</keyword>
<keyword evidence="3" id="KW-0804">Transcription</keyword>
<evidence type="ECO:0000259" key="5">
    <source>
        <dbReference type="PROSITE" id="PS50977"/>
    </source>
</evidence>
<feature type="DNA-binding region" description="H-T-H motif" evidence="4">
    <location>
        <begin position="43"/>
        <end position="62"/>
    </location>
</feature>
<reference evidence="6" key="1">
    <citation type="submission" date="2019-02" db="EMBL/GenBank/DDBJ databases">
        <authorList>
            <person name="Li S.-H."/>
        </authorList>
    </citation>
    <scope>NUCLEOTIDE SEQUENCE</scope>
    <source>
        <strain evidence="6">IMCC8485</strain>
    </source>
</reference>
<comment type="caution">
    <text evidence="6">The sequence shown here is derived from an EMBL/GenBank/DDBJ whole genome shotgun (WGS) entry which is preliminary data.</text>
</comment>
<dbReference type="PROSITE" id="PS01081">
    <property type="entry name" value="HTH_TETR_1"/>
    <property type="match status" value="1"/>
</dbReference>
<dbReference type="InterPro" id="IPR001647">
    <property type="entry name" value="HTH_TetR"/>
</dbReference>
<dbReference type="EMBL" id="SHNP01000001">
    <property type="protein sequence ID" value="MCX2971965.1"/>
    <property type="molecule type" value="Genomic_DNA"/>
</dbReference>
<evidence type="ECO:0000256" key="4">
    <source>
        <dbReference type="PROSITE-ProRule" id="PRU00335"/>
    </source>
</evidence>
<evidence type="ECO:0000313" key="6">
    <source>
        <dbReference type="EMBL" id="MCX2971965.1"/>
    </source>
</evidence>
<gene>
    <name evidence="6" type="ORF">EYC87_00010</name>
</gene>
<keyword evidence="2 4" id="KW-0238">DNA-binding</keyword>
<dbReference type="Gene3D" id="1.10.357.10">
    <property type="entry name" value="Tetracycline Repressor, domain 2"/>
    <property type="match status" value="1"/>
</dbReference>
<accession>A0ABT3SPP1</accession>
<dbReference type="PANTHER" id="PTHR30055:SF234">
    <property type="entry name" value="HTH-TYPE TRANSCRIPTIONAL REGULATOR BETI"/>
    <property type="match status" value="1"/>
</dbReference>
<dbReference type="InterPro" id="IPR016181">
    <property type="entry name" value="Acyl_CoA_acyltransferase"/>
</dbReference>
<dbReference type="InterPro" id="IPR023772">
    <property type="entry name" value="DNA-bd_HTH_TetR-type_CS"/>
</dbReference>
<dbReference type="Gene3D" id="3.40.630.30">
    <property type="match status" value="1"/>
</dbReference>
<name>A0ABT3SPP1_9GAMM</name>
<evidence type="ECO:0000256" key="3">
    <source>
        <dbReference type="ARBA" id="ARBA00023163"/>
    </source>
</evidence>
<dbReference type="PANTHER" id="PTHR30055">
    <property type="entry name" value="HTH-TYPE TRANSCRIPTIONAL REGULATOR RUTR"/>
    <property type="match status" value="1"/>
</dbReference>